<keyword evidence="4" id="KW-0677">Repeat</keyword>
<keyword evidence="2" id="KW-0813">Transport</keyword>
<dbReference type="PANTHER" id="PTHR10527">
    <property type="entry name" value="IMPORTIN BETA"/>
    <property type="match status" value="1"/>
</dbReference>
<keyword evidence="5" id="KW-0653">Protein transport</keyword>
<dbReference type="Gene3D" id="1.25.10.10">
    <property type="entry name" value="Leucine-rich Repeat Variant"/>
    <property type="match status" value="2"/>
</dbReference>
<comment type="caution">
    <text evidence="7">The sequence shown here is derived from an EMBL/GenBank/DDBJ whole genome shotgun (WGS) entry which is preliminary data.</text>
</comment>
<dbReference type="SUPFAM" id="SSF48371">
    <property type="entry name" value="ARM repeat"/>
    <property type="match status" value="1"/>
</dbReference>
<feature type="domain" description="Importin N-terminal" evidence="6">
    <location>
        <begin position="38"/>
        <end position="127"/>
    </location>
</feature>
<dbReference type="InterPro" id="IPR001494">
    <property type="entry name" value="Importin-beta_N"/>
</dbReference>
<evidence type="ECO:0000313" key="8">
    <source>
        <dbReference type="Proteomes" id="UP001281761"/>
    </source>
</evidence>
<accession>A0ABQ9XVX1</accession>
<comment type="subcellular location">
    <subcellularLocation>
        <location evidence="1">Cytoplasm</location>
    </subcellularLocation>
</comment>
<evidence type="ECO:0000256" key="1">
    <source>
        <dbReference type="ARBA" id="ARBA00004496"/>
    </source>
</evidence>
<evidence type="ECO:0000259" key="6">
    <source>
        <dbReference type="PROSITE" id="PS50166"/>
    </source>
</evidence>
<dbReference type="InterPro" id="IPR016024">
    <property type="entry name" value="ARM-type_fold"/>
</dbReference>
<dbReference type="PROSITE" id="PS50166">
    <property type="entry name" value="IMPORTIN_B_NT"/>
    <property type="match status" value="1"/>
</dbReference>
<gene>
    <name evidence="7" type="ORF">BLNAU_9490</name>
</gene>
<evidence type="ECO:0000313" key="7">
    <source>
        <dbReference type="EMBL" id="KAK2955631.1"/>
    </source>
</evidence>
<keyword evidence="8" id="KW-1185">Reference proteome</keyword>
<sequence>MQGQTQQQQYNLSSVVSNRGLFTTILLNTLDINNVNQAQALLASFDQENTEQYCLLLSEELANEALGATPSREIAGQQLKNMLSAKGDAERKMKTERWMMFQQGNRKQIIDNVKLALRSTFIQTANSAAASLSAIGVIEIPANIENDIINTLLENIRLLNQAEEGLLPQIVSIGNDQNTQMQNPGMLENLIKQHKLNMKLKRASIICLRFLCEDLPVQCLTGFQDTLLTIIVSGSLNYSKAYRDDSDDDAEVEALRALLSLLPAIHERFSQPGPRQLIIPVVINPLQAFPDPDQPDYKFSHRRYCYQCLNRIAELYYPYLTEYAELLFTQTLETIQRDSSDIVPLAIELWNVIADFESSLQFRNSFPKSASEFLPVYFKDVRPSSLYQGLCEKAADQLTNLMFTILLTIPADSSLDDWNEYSAAVMLVSTLYSVVHSQDLFNKLSTFASQNLVAVSNNGSNVITTAQLDQIPAYNYRNTAIYVIGLMVMGTRSEIKNFTDAAAVIRSMGLPKTETEPWNALSENVLVRREHLLDYVKSNLHVLLKGMLEDDTLVVRNTAAWSVQWICSEFADEICPQDALSRTPQPLWELLVTSLRDGLLSGNVYVARHCSAAVKNLAKSCRKEIAKKPINFVSQMLTELYDALFKVIEEGWEGNASRVAQIATLAMEKVIQNTGAASRQFLSQKVRALLEYMVANPNQSEQTIIAELMVIRASTLRMEYSIQSHTPLLHTVIGRLTQSQSVVLQESLLSCLYVLAGFLNPVDTTLFENLIPYLTICLQSDTIPGVQNLVLEVIAMFGFLYSVRFEKFLPILIPEIFRIFNFHAANFAQSSFSMDRKVFPAVMDTLSDICVSTPKGFLGYIQQSLTITRECLKLDIPNTATLDEEKDVFTVFTSALSFTSKLFSFAQKSGRADNPFLTPSGIPLKDHVEQEEMPLFVHSLHTLAQKIMQRCAPSGEITKEARQFMFPLVGSDFLSAFIVLVTEIKDVETCTHQLNLHTDSAPIALFLNAIILPKSLRDYSTAIRNLLSYN</sequence>
<reference evidence="7 8" key="1">
    <citation type="journal article" date="2022" name="bioRxiv">
        <title>Genomics of Preaxostyla Flagellates Illuminates Evolutionary Transitions and the Path Towards Mitochondrial Loss.</title>
        <authorList>
            <person name="Novak L.V.F."/>
            <person name="Treitli S.C."/>
            <person name="Pyrih J."/>
            <person name="Halakuc P."/>
            <person name="Pipaliya S.V."/>
            <person name="Vacek V."/>
            <person name="Brzon O."/>
            <person name="Soukal P."/>
            <person name="Eme L."/>
            <person name="Dacks J.B."/>
            <person name="Karnkowska A."/>
            <person name="Elias M."/>
            <person name="Hampl V."/>
        </authorList>
    </citation>
    <scope>NUCLEOTIDE SEQUENCE [LARGE SCALE GENOMIC DNA]</scope>
    <source>
        <strain evidence="7">NAU3</strain>
        <tissue evidence="7">Gut</tissue>
    </source>
</reference>
<protein>
    <submittedName>
        <fullName evidence="7">Armadillo-type protein</fullName>
    </submittedName>
</protein>
<evidence type="ECO:0000256" key="5">
    <source>
        <dbReference type="ARBA" id="ARBA00022927"/>
    </source>
</evidence>
<evidence type="ECO:0000256" key="3">
    <source>
        <dbReference type="ARBA" id="ARBA00022490"/>
    </source>
</evidence>
<dbReference type="Proteomes" id="UP001281761">
    <property type="component" value="Unassembled WGS sequence"/>
</dbReference>
<dbReference type="InterPro" id="IPR011989">
    <property type="entry name" value="ARM-like"/>
</dbReference>
<dbReference type="EMBL" id="JARBJD010000065">
    <property type="protein sequence ID" value="KAK2955631.1"/>
    <property type="molecule type" value="Genomic_DNA"/>
</dbReference>
<evidence type="ECO:0000256" key="4">
    <source>
        <dbReference type="ARBA" id="ARBA00022737"/>
    </source>
</evidence>
<dbReference type="InterPro" id="IPR040122">
    <property type="entry name" value="Importin_beta"/>
</dbReference>
<name>A0ABQ9XVX1_9EUKA</name>
<proteinExistence type="predicted"/>
<keyword evidence="3" id="KW-0963">Cytoplasm</keyword>
<organism evidence="7 8">
    <name type="scientific">Blattamonas nauphoetae</name>
    <dbReference type="NCBI Taxonomy" id="2049346"/>
    <lineage>
        <taxon>Eukaryota</taxon>
        <taxon>Metamonada</taxon>
        <taxon>Preaxostyla</taxon>
        <taxon>Oxymonadida</taxon>
        <taxon>Blattamonas</taxon>
    </lineage>
</organism>
<evidence type="ECO:0000256" key="2">
    <source>
        <dbReference type="ARBA" id="ARBA00022448"/>
    </source>
</evidence>